<sequence>MKLEERFTIQIKVGEVADVGVGPAGLRRFVQAASGTIKGAGLDAALLSGGGDWLVAGPDGHARADIRYTAVTADGAHLYIQGSGLIELNEATQAAIGAGQPSDFGDHYLRIVFSIETGDSRYAWLNTTVFVSEGRFREGGAIEYVVSSVN</sequence>
<dbReference type="EMBL" id="SZPR01000015">
    <property type="protein sequence ID" value="TKT08011.1"/>
    <property type="molecule type" value="Genomic_DNA"/>
</dbReference>
<dbReference type="RefSeq" id="WP_137301548.1">
    <property type="nucleotide sequence ID" value="NZ_BMVD01000008.1"/>
</dbReference>
<evidence type="ECO:0000313" key="2">
    <source>
        <dbReference type="Proteomes" id="UP000308632"/>
    </source>
</evidence>
<dbReference type="Gene3D" id="2.40.160.20">
    <property type="match status" value="1"/>
</dbReference>
<dbReference type="PANTHER" id="PTHR37315:SF1">
    <property type="entry name" value="UPF0311 PROTEIN BLR7842"/>
    <property type="match status" value="1"/>
</dbReference>
<name>A0A4U5X1X5_STRGB</name>
<dbReference type="AlphaFoldDB" id="A0A4U5X1X5"/>
<gene>
    <name evidence="1" type="ORF">E4U92_18505</name>
</gene>
<dbReference type="InterPro" id="IPR020915">
    <property type="entry name" value="UPF0311"/>
</dbReference>
<accession>A0A4U5X1X5</accession>
<protein>
    <submittedName>
        <fullName evidence="1">DUF3237 domain-containing protein</fullName>
    </submittedName>
</protein>
<dbReference type="Pfam" id="PF11578">
    <property type="entry name" value="DUF3237"/>
    <property type="match status" value="1"/>
</dbReference>
<dbReference type="Proteomes" id="UP000308632">
    <property type="component" value="Unassembled WGS sequence"/>
</dbReference>
<comment type="caution">
    <text evidence="1">The sequence shown here is derived from an EMBL/GenBank/DDBJ whole genome shotgun (WGS) entry which is preliminary data.</text>
</comment>
<evidence type="ECO:0000313" key="1">
    <source>
        <dbReference type="EMBL" id="TKT08011.1"/>
    </source>
</evidence>
<proteinExistence type="predicted"/>
<dbReference type="PANTHER" id="PTHR37315">
    <property type="entry name" value="UPF0311 PROTEIN BLR7842"/>
    <property type="match status" value="1"/>
</dbReference>
<organism evidence="1 2">
    <name type="scientific">Streptomyces galbus</name>
    <dbReference type="NCBI Taxonomy" id="33898"/>
    <lineage>
        <taxon>Bacteria</taxon>
        <taxon>Bacillati</taxon>
        <taxon>Actinomycetota</taxon>
        <taxon>Actinomycetes</taxon>
        <taxon>Kitasatosporales</taxon>
        <taxon>Streptomycetaceae</taxon>
        <taxon>Streptomyces</taxon>
    </lineage>
</organism>
<reference evidence="1 2" key="1">
    <citation type="submission" date="2019-04" db="EMBL/GenBank/DDBJ databases">
        <title>Streptomyces lasaliensis sp.nov., an Actinomycete isolated from soil which produces the polyether antibiotic lasalocid.</title>
        <authorList>
            <person name="Erwin G."/>
            <person name="Haber C."/>
        </authorList>
    </citation>
    <scope>NUCLEOTIDE SEQUENCE [LARGE SCALE GENOMIC DNA]</scope>
    <source>
        <strain evidence="1 2">DSM 40089</strain>
    </source>
</reference>